<protein>
    <recommendedName>
        <fullName evidence="3">N-acetyltransferase domain-containing protein</fullName>
    </recommendedName>
</protein>
<dbReference type="EMBL" id="JAZHYN010000070">
    <property type="protein sequence ID" value="MEF3367976.1"/>
    <property type="molecule type" value="Genomic_DNA"/>
</dbReference>
<evidence type="ECO:0000313" key="1">
    <source>
        <dbReference type="EMBL" id="MEF3367976.1"/>
    </source>
</evidence>
<keyword evidence="2" id="KW-1185">Reference proteome</keyword>
<evidence type="ECO:0000313" key="2">
    <source>
        <dbReference type="Proteomes" id="UP001350748"/>
    </source>
</evidence>
<sequence>MIESEADQERALTAIMECCTAELSPIVVDEKKEIVGVLLAKRDQFDWGFRNMETLNVSLAAVSSAYRDKDVFKLLLESVTKKAAPVFISVKAGEGQGLTDELKRFGFQLENTGANSELYKWEAPAQAA</sequence>
<evidence type="ECO:0008006" key="3">
    <source>
        <dbReference type="Google" id="ProtNLM"/>
    </source>
</evidence>
<proteinExistence type="predicted"/>
<organism evidence="1 2">
    <name type="scientific">Methylocystis borbori</name>
    <dbReference type="NCBI Taxonomy" id="3118750"/>
    <lineage>
        <taxon>Bacteria</taxon>
        <taxon>Pseudomonadati</taxon>
        <taxon>Pseudomonadota</taxon>
        <taxon>Alphaproteobacteria</taxon>
        <taxon>Hyphomicrobiales</taxon>
        <taxon>Methylocystaceae</taxon>
        <taxon>Methylocystis</taxon>
    </lineage>
</organism>
<comment type="caution">
    <text evidence="1">The sequence shown here is derived from an EMBL/GenBank/DDBJ whole genome shotgun (WGS) entry which is preliminary data.</text>
</comment>
<name>A0ABU7XN88_9HYPH</name>
<gene>
    <name evidence="1" type="ORF">V3H18_15685</name>
</gene>
<dbReference type="Proteomes" id="UP001350748">
    <property type="component" value="Unassembled WGS sequence"/>
</dbReference>
<accession>A0ABU7XN88</accession>
<reference evidence="1 2" key="1">
    <citation type="submission" date="2024-02" db="EMBL/GenBank/DDBJ databases">
        <authorList>
            <person name="Grouzdev D."/>
        </authorList>
    </citation>
    <scope>NUCLEOTIDE SEQUENCE [LARGE SCALE GENOMIC DNA]</scope>
    <source>
        <strain evidence="1 2">9N</strain>
    </source>
</reference>